<dbReference type="AlphaFoldDB" id="A0AAE4SE33"/>
<reference evidence="2" key="1">
    <citation type="submission" date="2023-06" db="EMBL/GenBank/DDBJ databases">
        <title>Genome sequence of Methanosarcinaceae archaeon Ag5.</title>
        <authorList>
            <person name="Protasov E."/>
            <person name="Platt K."/>
            <person name="Poehlein A."/>
            <person name="Daniel R."/>
            <person name="Brune A."/>
        </authorList>
    </citation>
    <scope>NUCLEOTIDE SEQUENCE</scope>
    <source>
        <strain evidence="2">Ag5</strain>
    </source>
</reference>
<accession>A0AAE4SE33</accession>
<gene>
    <name evidence="2" type="ORF">MsAg5_12550</name>
</gene>
<dbReference type="EMBL" id="JAWDKD010000019">
    <property type="protein sequence ID" value="MDV0447369.1"/>
    <property type="molecule type" value="Genomic_DNA"/>
</dbReference>
<keyword evidence="1" id="KW-0812">Transmembrane</keyword>
<evidence type="ECO:0000256" key="1">
    <source>
        <dbReference type="SAM" id="Phobius"/>
    </source>
</evidence>
<feature type="transmembrane region" description="Helical" evidence="1">
    <location>
        <begin position="7"/>
        <end position="26"/>
    </location>
</feature>
<comment type="caution">
    <text evidence="2">The sequence shown here is derived from an EMBL/GenBank/DDBJ whole genome shotgun (WGS) entry which is preliminary data.</text>
</comment>
<sequence length="115" mass="13453">MTPEQKDYTIILSVFLILFILIFLYYDVYLGIGQDSAFLMIPLFLLPAILCRKNVSILWKCGTIALSMGVVVFYFMGSDWYPDFQLAVGLLCLIYLTVFTIYEGWYRKKFKMLGW</sequence>
<feature type="transmembrane region" description="Helical" evidence="1">
    <location>
        <begin position="57"/>
        <end position="78"/>
    </location>
</feature>
<dbReference type="RefSeq" id="WP_338099804.1">
    <property type="nucleotide sequence ID" value="NZ_JAWDKD010000019.1"/>
</dbReference>
<protein>
    <submittedName>
        <fullName evidence="2">Uncharacterized protein</fullName>
    </submittedName>
</protein>
<evidence type="ECO:0000313" key="3">
    <source>
        <dbReference type="Proteomes" id="UP001271789"/>
    </source>
</evidence>
<organism evidence="2 3">
    <name type="scientific">Methanolapillus africanus</name>
    <dbReference type="NCBI Taxonomy" id="3028297"/>
    <lineage>
        <taxon>Archaea</taxon>
        <taxon>Methanobacteriati</taxon>
        <taxon>Methanobacteriota</taxon>
        <taxon>Stenosarchaea group</taxon>
        <taxon>Methanomicrobia</taxon>
        <taxon>Methanosarcinales</taxon>
        <taxon>Methanosarcinaceae</taxon>
        <taxon>Methanolapillus</taxon>
    </lineage>
</organism>
<keyword evidence="1" id="KW-1133">Transmembrane helix</keyword>
<keyword evidence="1" id="KW-0472">Membrane</keyword>
<feature type="transmembrane region" description="Helical" evidence="1">
    <location>
        <begin position="84"/>
        <end position="102"/>
    </location>
</feature>
<proteinExistence type="predicted"/>
<name>A0AAE4SE33_9EURY</name>
<keyword evidence="3" id="KW-1185">Reference proteome</keyword>
<dbReference type="Proteomes" id="UP001271789">
    <property type="component" value="Unassembled WGS sequence"/>
</dbReference>
<evidence type="ECO:0000313" key="2">
    <source>
        <dbReference type="EMBL" id="MDV0447369.1"/>
    </source>
</evidence>